<organism evidence="1 2">
    <name type="scientific">Listeria immobilis</name>
    <dbReference type="NCBI Taxonomy" id="2713502"/>
    <lineage>
        <taxon>Bacteria</taxon>
        <taxon>Bacillati</taxon>
        <taxon>Bacillota</taxon>
        <taxon>Bacilli</taxon>
        <taxon>Bacillales</taxon>
        <taxon>Listeriaceae</taxon>
        <taxon>Listeria</taxon>
    </lineage>
</organism>
<proteinExistence type="predicted"/>
<comment type="caution">
    <text evidence="1">The sequence shown here is derived from an EMBL/GenBank/DDBJ whole genome shotgun (WGS) entry which is preliminary data.</text>
</comment>
<evidence type="ECO:0000313" key="1">
    <source>
        <dbReference type="EMBL" id="MBC1509507.1"/>
    </source>
</evidence>
<gene>
    <name evidence="1" type="ORF">HCJ59_06325</name>
</gene>
<protein>
    <submittedName>
        <fullName evidence="1">AcrIIA2 family anti-CRISPR protein</fullName>
    </submittedName>
</protein>
<dbReference type="RefSeq" id="WP_139591207.1">
    <property type="nucleotide sequence ID" value="NZ_JAASUB010000006.1"/>
</dbReference>
<reference evidence="1 2" key="1">
    <citation type="submission" date="2020-03" db="EMBL/GenBank/DDBJ databases">
        <title>Soil Listeria distribution.</title>
        <authorList>
            <person name="Liao J."/>
            <person name="Wiedmann M."/>
        </authorList>
    </citation>
    <scope>NUCLEOTIDE SEQUENCE [LARGE SCALE GENOMIC DNA]</scope>
    <source>
        <strain evidence="1 2">FSL L7-1515</strain>
    </source>
</reference>
<accession>A0ABR6SV57</accession>
<dbReference type="Proteomes" id="UP000587800">
    <property type="component" value="Unassembled WGS sequence"/>
</dbReference>
<evidence type="ECO:0000313" key="2">
    <source>
        <dbReference type="Proteomes" id="UP000587800"/>
    </source>
</evidence>
<dbReference type="CDD" id="cd22819">
    <property type="entry name" value="AcrIIA2b"/>
    <property type="match status" value="1"/>
</dbReference>
<name>A0ABR6SV57_9LIST</name>
<keyword evidence="2" id="KW-1185">Reference proteome</keyword>
<dbReference type="EMBL" id="JAASUB010000006">
    <property type="protein sequence ID" value="MBC1509507.1"/>
    <property type="molecule type" value="Genomic_DNA"/>
</dbReference>
<dbReference type="NCBIfam" id="NF033945">
    <property type="entry name" value="AcrIIA2_fam"/>
    <property type="match status" value="1"/>
</dbReference>
<sequence length="130" mass="15409">MAITLSQRKFYEAINEFEEMTENEVVTSPRIPQDYLNDGDYVVITKSEKYSLNLCTTNLEGFDDRHFLDEKLIYSTFVETYAGETYYIYITQTAEFDEDDAVEFLATQEQIYEYHKQEEQKTVILKMELS</sequence>